<dbReference type="CDD" id="cd06223">
    <property type="entry name" value="PRTases_typeI"/>
    <property type="match status" value="1"/>
</dbReference>
<dbReference type="InterPro" id="IPR051910">
    <property type="entry name" value="ComF/GntX_DNA_util-trans"/>
</dbReference>
<dbReference type="EC" id="2.4.2.10" evidence="3"/>
<dbReference type="Pfam" id="PF00156">
    <property type="entry name" value="Pribosyltran"/>
    <property type="match status" value="1"/>
</dbReference>
<dbReference type="PATRIC" id="fig|104336.4.peg.3243"/>
<keyword evidence="4" id="KW-1185">Reference proteome</keyword>
<comment type="similarity">
    <text evidence="1">Belongs to the ComF/GntX family.</text>
</comment>
<proteinExistence type="inferred from homology"/>
<dbReference type="Proteomes" id="UP000033572">
    <property type="component" value="Unassembled WGS sequence"/>
</dbReference>
<dbReference type="PANTHER" id="PTHR47505">
    <property type="entry name" value="DNA UTILIZATION PROTEIN YHGH"/>
    <property type="match status" value="1"/>
</dbReference>
<evidence type="ECO:0000256" key="1">
    <source>
        <dbReference type="ARBA" id="ARBA00008007"/>
    </source>
</evidence>
<dbReference type="InterPro" id="IPR000836">
    <property type="entry name" value="PRTase_dom"/>
</dbReference>
<dbReference type="Gene3D" id="3.40.50.2020">
    <property type="match status" value="1"/>
</dbReference>
<organism evidence="3 4">
    <name type="scientific">Microbacterium foliorum</name>
    <dbReference type="NCBI Taxonomy" id="104336"/>
    <lineage>
        <taxon>Bacteria</taxon>
        <taxon>Bacillati</taxon>
        <taxon>Actinomycetota</taxon>
        <taxon>Actinomycetes</taxon>
        <taxon>Micrococcales</taxon>
        <taxon>Microbacteriaceae</taxon>
        <taxon>Microbacterium</taxon>
    </lineage>
</organism>
<evidence type="ECO:0000313" key="4">
    <source>
        <dbReference type="Proteomes" id="UP000033572"/>
    </source>
</evidence>
<name>A0A0F0KFM7_9MICO</name>
<gene>
    <name evidence="3" type="primary">pyrE_2</name>
    <name evidence="3" type="ORF">RN50_03203</name>
</gene>
<dbReference type="GeneID" id="94443974"/>
<dbReference type="EMBL" id="JYIU01000046">
    <property type="protein sequence ID" value="KJL18096.1"/>
    <property type="molecule type" value="Genomic_DNA"/>
</dbReference>
<dbReference type="SUPFAM" id="SSF53271">
    <property type="entry name" value="PRTase-like"/>
    <property type="match status" value="1"/>
</dbReference>
<dbReference type="InterPro" id="IPR029057">
    <property type="entry name" value="PRTase-like"/>
</dbReference>
<protein>
    <submittedName>
        <fullName evidence="3">Orotate phosphoribosyltransferase</fullName>
        <ecNumber evidence="3">2.4.2.10</ecNumber>
    </submittedName>
</protein>
<reference evidence="3 4" key="1">
    <citation type="submission" date="2015-02" db="EMBL/GenBank/DDBJ databases">
        <title>Draft genome sequences of ten Microbacterium spp. with emphasis on heavy metal contaminated environments.</title>
        <authorList>
            <person name="Corretto E."/>
        </authorList>
    </citation>
    <scope>NUCLEOTIDE SEQUENCE [LARGE SCALE GENOMIC DNA]</scope>
    <source>
        <strain evidence="3 4">DSM 12966</strain>
    </source>
</reference>
<dbReference type="PANTHER" id="PTHR47505:SF1">
    <property type="entry name" value="DNA UTILIZATION PROTEIN YHGH"/>
    <property type="match status" value="1"/>
</dbReference>
<evidence type="ECO:0000313" key="3">
    <source>
        <dbReference type="EMBL" id="KJL18096.1"/>
    </source>
</evidence>
<comment type="caution">
    <text evidence="3">The sequence shown here is derived from an EMBL/GenBank/DDBJ whole genome shotgun (WGS) entry which is preliminary data.</text>
</comment>
<feature type="domain" description="Phosphoribosyltransferase" evidence="2">
    <location>
        <begin position="168"/>
        <end position="226"/>
    </location>
</feature>
<dbReference type="RefSeq" id="WP_045255447.1">
    <property type="nucleotide sequence ID" value="NZ_CP031425.1"/>
</dbReference>
<sequence>MPSSASVFAVRAIGADVLALLLAATCAGCDAPETLLCASCRLRIRAHPVATSTTAGLLVRAAMPFESVPARCVRRLKDEGETRLAHPLGTALGEVLRSALEGRPAGEVAIVPVPTSRAGFRRRGYRIPELLIRRAGYAPRRLLRVRRTTADQRGLDVGSRARNVRGSMRARSSGGLAVVLVDDVMTTGATLDEAARALRVAGVDVLCAVVLAATPRLSERNAYASETRSK</sequence>
<dbReference type="GO" id="GO:0004588">
    <property type="term" value="F:orotate phosphoribosyltransferase activity"/>
    <property type="evidence" value="ECO:0007669"/>
    <property type="project" value="UniProtKB-EC"/>
</dbReference>
<accession>A0A0F0KFM7</accession>
<evidence type="ECO:0000259" key="2">
    <source>
        <dbReference type="Pfam" id="PF00156"/>
    </source>
</evidence>
<keyword evidence="3" id="KW-0808">Transferase</keyword>
<dbReference type="AlphaFoldDB" id="A0A0F0KFM7"/>
<keyword evidence="3" id="KW-0328">Glycosyltransferase</keyword>
<dbReference type="KEGG" id="mfol:DXT68_06200"/>